<dbReference type="Proteomes" id="UP000381260">
    <property type="component" value="Chromosome"/>
</dbReference>
<accession>A0A5Q2VCY1</accession>
<organism evidence="1 2">
    <name type="scientific">Serratia proteamaculans</name>
    <dbReference type="NCBI Taxonomy" id="28151"/>
    <lineage>
        <taxon>Bacteria</taxon>
        <taxon>Pseudomonadati</taxon>
        <taxon>Pseudomonadota</taxon>
        <taxon>Gammaproteobacteria</taxon>
        <taxon>Enterobacterales</taxon>
        <taxon>Yersiniaceae</taxon>
        <taxon>Serratia</taxon>
    </lineage>
</organism>
<name>A0A5Q2VCY1_SERPR</name>
<proteinExistence type="predicted"/>
<dbReference type="InterPro" id="IPR008922">
    <property type="entry name" value="Di-copper_centre_dom_sf"/>
</dbReference>
<evidence type="ECO:0000313" key="1">
    <source>
        <dbReference type="EMBL" id="QGH63452.1"/>
    </source>
</evidence>
<dbReference type="Gene3D" id="1.10.1280.10">
    <property type="entry name" value="Di-copper center containing domain from catechol oxidase"/>
    <property type="match status" value="1"/>
</dbReference>
<gene>
    <name evidence="1" type="ORF">GHV41_22535</name>
</gene>
<dbReference type="RefSeq" id="WP_153860175.1">
    <property type="nucleotide sequence ID" value="NZ_CP045913.1"/>
</dbReference>
<reference evidence="1 2" key="1">
    <citation type="submission" date="2019-11" db="EMBL/GenBank/DDBJ databases">
        <title>The Phosphoenolpyruvate Phosphotransferase System Regulates Serratia proteamaculans 336X Biofilm Formation and Wheat Roots colonization.</title>
        <authorList>
            <person name="Liu F."/>
        </authorList>
    </citation>
    <scope>NUCLEOTIDE SEQUENCE [LARGE SCALE GENOMIC DNA]</scope>
    <source>
        <strain evidence="1 2">336X</strain>
    </source>
</reference>
<dbReference type="AlphaFoldDB" id="A0A5Q2VCY1"/>
<dbReference type="EMBL" id="CP045913">
    <property type="protein sequence ID" value="QGH63452.1"/>
    <property type="molecule type" value="Genomic_DNA"/>
</dbReference>
<sequence>MNIGNLITDVGSLNKNFYGDLHNMGHVFISYIHNPDAISLESLIDPLGKTVADLGDNLTNIIHDVLPVVEVNGIANPLSHDSGFIS</sequence>
<protein>
    <submittedName>
        <fullName evidence="1">Uncharacterized protein</fullName>
    </submittedName>
</protein>
<dbReference type="SUPFAM" id="SSF48056">
    <property type="entry name" value="Di-copper centre-containing domain"/>
    <property type="match status" value="1"/>
</dbReference>
<evidence type="ECO:0000313" key="2">
    <source>
        <dbReference type="Proteomes" id="UP000381260"/>
    </source>
</evidence>